<sequence length="33" mass="3913">MPLFDFFLVCFDFKLAFLPICGYFYPSSHSFIV</sequence>
<evidence type="ECO:0000313" key="1">
    <source>
        <dbReference type="EMBL" id="JAH24885.1"/>
    </source>
</evidence>
<reference evidence="1" key="1">
    <citation type="submission" date="2014-11" db="EMBL/GenBank/DDBJ databases">
        <authorList>
            <person name="Amaro Gonzalez C."/>
        </authorList>
    </citation>
    <scope>NUCLEOTIDE SEQUENCE</scope>
</reference>
<organism evidence="1">
    <name type="scientific">Anguilla anguilla</name>
    <name type="common">European freshwater eel</name>
    <name type="synonym">Muraena anguilla</name>
    <dbReference type="NCBI Taxonomy" id="7936"/>
    <lineage>
        <taxon>Eukaryota</taxon>
        <taxon>Metazoa</taxon>
        <taxon>Chordata</taxon>
        <taxon>Craniata</taxon>
        <taxon>Vertebrata</taxon>
        <taxon>Euteleostomi</taxon>
        <taxon>Actinopterygii</taxon>
        <taxon>Neopterygii</taxon>
        <taxon>Teleostei</taxon>
        <taxon>Anguilliformes</taxon>
        <taxon>Anguillidae</taxon>
        <taxon>Anguilla</taxon>
    </lineage>
</organism>
<reference evidence="1" key="2">
    <citation type="journal article" date="2015" name="Fish Shellfish Immunol.">
        <title>Early steps in the European eel (Anguilla anguilla)-Vibrio vulnificus interaction in the gills: Role of the RtxA13 toxin.</title>
        <authorList>
            <person name="Callol A."/>
            <person name="Pajuelo D."/>
            <person name="Ebbesson L."/>
            <person name="Teles M."/>
            <person name="MacKenzie S."/>
            <person name="Amaro C."/>
        </authorList>
    </citation>
    <scope>NUCLEOTIDE SEQUENCE</scope>
</reference>
<name>A0A0E9R8U0_ANGAN</name>
<proteinExistence type="predicted"/>
<dbReference type="AlphaFoldDB" id="A0A0E9R8U0"/>
<accession>A0A0E9R8U0</accession>
<dbReference type="EMBL" id="GBXM01083692">
    <property type="protein sequence ID" value="JAH24885.1"/>
    <property type="molecule type" value="Transcribed_RNA"/>
</dbReference>
<protein>
    <submittedName>
        <fullName evidence="1">Uncharacterized protein</fullName>
    </submittedName>
</protein>